<dbReference type="Pfam" id="PF25908">
    <property type="entry name" value="DUF7963"/>
    <property type="match status" value="1"/>
</dbReference>
<dbReference type="EMBL" id="BSYO01000025">
    <property type="protein sequence ID" value="GMH22753.1"/>
    <property type="molecule type" value="Genomic_DNA"/>
</dbReference>
<evidence type="ECO:0000256" key="1">
    <source>
        <dbReference type="SAM" id="MobiDB-lite"/>
    </source>
</evidence>
<keyword evidence="4" id="KW-1185">Reference proteome</keyword>
<dbReference type="SUPFAM" id="SSF53098">
    <property type="entry name" value="Ribonuclease H-like"/>
    <property type="match status" value="1"/>
</dbReference>
<proteinExistence type="predicted"/>
<evidence type="ECO:0000259" key="2">
    <source>
        <dbReference type="Pfam" id="PF25908"/>
    </source>
</evidence>
<comment type="caution">
    <text evidence="3">The sequence shown here is derived from an EMBL/GenBank/DDBJ whole genome shotgun (WGS) entry which is preliminary data.</text>
</comment>
<name>A0AAD3XYY4_NEPGR</name>
<protein>
    <recommendedName>
        <fullName evidence="2">DUF7963 domain-containing protein</fullName>
    </recommendedName>
</protein>
<feature type="compositionally biased region" description="Polar residues" evidence="1">
    <location>
        <begin position="108"/>
        <end position="119"/>
    </location>
</feature>
<dbReference type="AlphaFoldDB" id="A0AAD3XYY4"/>
<dbReference type="PANTHER" id="PTHR32166:SF24">
    <property type="entry name" value="F16P17.2 PROTEIN"/>
    <property type="match status" value="1"/>
</dbReference>
<evidence type="ECO:0000313" key="3">
    <source>
        <dbReference type="EMBL" id="GMH22753.1"/>
    </source>
</evidence>
<reference evidence="3" key="1">
    <citation type="submission" date="2023-05" db="EMBL/GenBank/DDBJ databases">
        <title>Nepenthes gracilis genome sequencing.</title>
        <authorList>
            <person name="Fukushima K."/>
        </authorList>
    </citation>
    <scope>NUCLEOTIDE SEQUENCE</scope>
    <source>
        <strain evidence="3">SING2019-196</strain>
    </source>
</reference>
<feature type="compositionally biased region" description="Polar residues" evidence="1">
    <location>
        <begin position="127"/>
        <end position="137"/>
    </location>
</feature>
<feature type="domain" description="DUF7963" evidence="2">
    <location>
        <begin position="24"/>
        <end position="106"/>
    </location>
</feature>
<dbReference type="InterPro" id="IPR058269">
    <property type="entry name" value="DUF7963"/>
</dbReference>
<dbReference type="PANTHER" id="PTHR32166">
    <property type="entry name" value="OSJNBA0013A04.12 PROTEIN"/>
    <property type="match status" value="1"/>
</dbReference>
<organism evidence="3 4">
    <name type="scientific">Nepenthes gracilis</name>
    <name type="common">Slender pitcher plant</name>
    <dbReference type="NCBI Taxonomy" id="150966"/>
    <lineage>
        <taxon>Eukaryota</taxon>
        <taxon>Viridiplantae</taxon>
        <taxon>Streptophyta</taxon>
        <taxon>Embryophyta</taxon>
        <taxon>Tracheophyta</taxon>
        <taxon>Spermatophyta</taxon>
        <taxon>Magnoliopsida</taxon>
        <taxon>eudicotyledons</taxon>
        <taxon>Gunneridae</taxon>
        <taxon>Pentapetalae</taxon>
        <taxon>Caryophyllales</taxon>
        <taxon>Nepenthaceae</taxon>
        <taxon>Nepenthes</taxon>
    </lineage>
</organism>
<sequence length="785" mass="87389">MSAGDAPSTPLAIETSEAGLALSADEATAKAVHKRYAGLLMVRSKALKGKGAWYWAHLEPLLVHNDTGLPKTVKLKCCLCDTIFSASNPSRTASEHLKRGTCPNFSSTPRPISSFSPTNVIIPAAPTDSSPPLSQQNHGKRSSPGLSSAAAAAATSGAPSSSYHASSLAVIDPSKYCSNMGYSSTAAAVPATSTVATAGTAAAILSKQQQQHLLLSCRKEDLGPLAMFKDCVKRLKSPKTTAGPALSKTQIDCALDYLAEWVYESCGSVSFSSLEHPKFKLFLSQVGLPGISRREFCDSRLDSKYEEAKSEAEERIRDSMFFQIASDGWKSRSHGLIGEENLVNLTVNLPNGTSVYRRAVFTGGVQVPSKYVEEVLWETIVDTCGISVQHCVGIVADRFKNKALKNLENQNHWMVNLSCQYQGFNSLIKYFYRELPLFKKVAENCLKLANFVNNESQVRNSFRKYQLQEFGCTGLIQVPVCDQENPNFEALYAIMEGIMSLANALQSILLDESYKVASMEDQSAREFGEIIRDAGFWNDLEAVRSLVRLVKEMAHEIKTERPLVGQCLPLWNELRSKVRDWSDNFDVSEGIAEKVIERRFKKNYHPAWAAAYILDPLYLIRDTSGKYLPPFKCLTQQQEKDVDRLITRLVPREEVHIALMELMKWRTEGLDPIYAQAVQLKKRDPLTKKMRIANPQSSRLIWETYLSEFNSLGKVAIRLIFLHATSSGFKCNSSFLRWVRALGHSRVGIDIAQKMIFIAAHSKLERREFSNDEDKDAEMFSLPNG</sequence>
<feature type="region of interest" description="Disordered" evidence="1">
    <location>
        <begin position="108"/>
        <end position="151"/>
    </location>
</feature>
<feature type="compositionally biased region" description="Low complexity" evidence="1">
    <location>
        <begin position="142"/>
        <end position="151"/>
    </location>
</feature>
<gene>
    <name evidence="3" type="ORF">Nepgr_024596</name>
</gene>
<dbReference type="InterPro" id="IPR012337">
    <property type="entry name" value="RNaseH-like_sf"/>
</dbReference>
<evidence type="ECO:0000313" key="4">
    <source>
        <dbReference type="Proteomes" id="UP001279734"/>
    </source>
</evidence>
<dbReference type="Proteomes" id="UP001279734">
    <property type="component" value="Unassembled WGS sequence"/>
</dbReference>
<accession>A0AAD3XYY4</accession>